<dbReference type="HOGENOM" id="CLU_022617_4_0_1"/>
<evidence type="ECO:0000313" key="3">
    <source>
        <dbReference type="Proteomes" id="UP000028045"/>
    </source>
</evidence>
<sequence length="200" mass="22579">MTYNRFCDIKRRIRIDDPDTIEYGIPRPYSQVNEWADSLKAASLAAVEVGSHVAIDEAICGFQGHSKQKVTIKSKPTPTGLKIWILATQGYILHWIWHTPHSALGPVGRRCRKKDKDDPYDINPTKAVVVSLVKTLPTQTYHAFLDNLFSSPQLFRQLRLLGVGATGTARINAGLFEQLVNAKDNDRKGQKLWPWGWLQS</sequence>
<dbReference type="AlphaFoldDB" id="A0A084BBC3"/>
<proteinExistence type="predicted"/>
<dbReference type="InterPro" id="IPR029526">
    <property type="entry name" value="PGBD"/>
</dbReference>
<dbReference type="PANTHER" id="PTHR46599:SF3">
    <property type="entry name" value="PIGGYBAC TRANSPOSABLE ELEMENT-DERIVED PROTEIN 4"/>
    <property type="match status" value="1"/>
</dbReference>
<evidence type="ECO:0000313" key="2">
    <source>
        <dbReference type="EMBL" id="KEY74852.1"/>
    </source>
</evidence>
<dbReference type="PANTHER" id="PTHR46599">
    <property type="entry name" value="PIGGYBAC TRANSPOSABLE ELEMENT-DERIVED PROTEIN 4"/>
    <property type="match status" value="1"/>
</dbReference>
<dbReference type="EMBL" id="KL647463">
    <property type="protein sequence ID" value="KEY74852.1"/>
    <property type="molecule type" value="Genomic_DNA"/>
</dbReference>
<dbReference type="OrthoDB" id="5152962at2759"/>
<reference evidence="2 3" key="1">
    <citation type="journal article" date="2014" name="BMC Genomics">
        <title>Comparative genome sequencing reveals chemotype-specific gene clusters in the toxigenic black mold Stachybotrys.</title>
        <authorList>
            <person name="Semeiks J."/>
            <person name="Borek D."/>
            <person name="Otwinowski Z."/>
            <person name="Grishin N.V."/>
        </authorList>
    </citation>
    <scope>NUCLEOTIDE SEQUENCE [LARGE SCALE GENOMIC DNA]</scope>
    <source>
        <strain evidence="3">CBS 109288 / IBT 7711</strain>
    </source>
</reference>
<protein>
    <recommendedName>
        <fullName evidence="1">PiggyBac transposable element-derived protein domain-containing protein</fullName>
    </recommendedName>
</protein>
<accession>A0A084BBC3</accession>
<evidence type="ECO:0000259" key="1">
    <source>
        <dbReference type="Pfam" id="PF13843"/>
    </source>
</evidence>
<organism evidence="2 3">
    <name type="scientific">Stachybotrys chartarum (strain CBS 109288 / IBT 7711)</name>
    <name type="common">Toxic black mold</name>
    <name type="synonym">Stilbospora chartarum</name>
    <dbReference type="NCBI Taxonomy" id="1280523"/>
    <lineage>
        <taxon>Eukaryota</taxon>
        <taxon>Fungi</taxon>
        <taxon>Dikarya</taxon>
        <taxon>Ascomycota</taxon>
        <taxon>Pezizomycotina</taxon>
        <taxon>Sordariomycetes</taxon>
        <taxon>Hypocreomycetidae</taxon>
        <taxon>Hypocreales</taxon>
        <taxon>Stachybotryaceae</taxon>
        <taxon>Stachybotrys</taxon>
    </lineage>
</organism>
<keyword evidence="3" id="KW-1185">Reference proteome</keyword>
<feature type="domain" description="PiggyBac transposable element-derived protein" evidence="1">
    <location>
        <begin position="1"/>
        <end position="173"/>
    </location>
</feature>
<name>A0A084BBC3_STACB</name>
<gene>
    <name evidence="2" type="ORF">S7711_09525</name>
</gene>
<dbReference type="Proteomes" id="UP000028045">
    <property type="component" value="Unassembled WGS sequence"/>
</dbReference>
<dbReference type="Pfam" id="PF13843">
    <property type="entry name" value="DDE_Tnp_1_7"/>
    <property type="match status" value="1"/>
</dbReference>